<organism evidence="7 8">
    <name type="scientific">Triparma laevis f. longispina</name>
    <dbReference type="NCBI Taxonomy" id="1714387"/>
    <lineage>
        <taxon>Eukaryota</taxon>
        <taxon>Sar</taxon>
        <taxon>Stramenopiles</taxon>
        <taxon>Ochrophyta</taxon>
        <taxon>Bolidophyceae</taxon>
        <taxon>Parmales</taxon>
        <taxon>Triparmaceae</taxon>
        <taxon>Triparma</taxon>
    </lineage>
</organism>
<dbReference type="GO" id="GO:0005886">
    <property type="term" value="C:plasma membrane"/>
    <property type="evidence" value="ECO:0007669"/>
    <property type="project" value="UniProtKB-SubCell"/>
</dbReference>
<name>A0A9W7FSU0_9STRA</name>
<gene>
    <name evidence="7" type="ORF">TrLO_g4430</name>
</gene>
<evidence type="ECO:0000313" key="8">
    <source>
        <dbReference type="Proteomes" id="UP001165122"/>
    </source>
</evidence>
<dbReference type="PANTHER" id="PTHR12385:SF4">
    <property type="entry name" value="PROTEIN PNS1"/>
    <property type="match status" value="1"/>
</dbReference>
<dbReference type="Proteomes" id="UP001165122">
    <property type="component" value="Unassembled WGS sequence"/>
</dbReference>
<keyword evidence="5 6" id="KW-0472">Membrane</keyword>
<proteinExistence type="inferred from homology"/>
<dbReference type="Pfam" id="PF04515">
    <property type="entry name" value="Choline_transpo"/>
    <property type="match status" value="1"/>
</dbReference>
<evidence type="ECO:0000256" key="6">
    <source>
        <dbReference type="RuleBase" id="RU368066"/>
    </source>
</evidence>
<evidence type="ECO:0000256" key="2">
    <source>
        <dbReference type="ARBA" id="ARBA00007168"/>
    </source>
</evidence>
<comment type="similarity">
    <text evidence="2 6">Belongs to the CTL (choline transporter-like) family.</text>
</comment>
<dbReference type="AlphaFoldDB" id="A0A9W7FSU0"/>
<feature type="transmembrane region" description="Helical" evidence="6">
    <location>
        <begin position="348"/>
        <end position="372"/>
    </location>
</feature>
<feature type="transmembrane region" description="Helical" evidence="6">
    <location>
        <begin position="481"/>
        <end position="514"/>
    </location>
</feature>
<keyword evidence="8" id="KW-1185">Reference proteome</keyword>
<feature type="transmembrane region" description="Helical" evidence="6">
    <location>
        <begin position="151"/>
        <end position="184"/>
    </location>
</feature>
<evidence type="ECO:0000256" key="4">
    <source>
        <dbReference type="ARBA" id="ARBA00022989"/>
    </source>
</evidence>
<comment type="caution">
    <text evidence="7">The sequence shown here is derived from an EMBL/GenBank/DDBJ whole genome shotgun (WGS) entry which is preliminary data.</text>
</comment>
<reference evidence="8" key="1">
    <citation type="journal article" date="2023" name="Commun. Biol.">
        <title>Genome analysis of Parmales, the sister group of diatoms, reveals the evolutionary specialization of diatoms from phago-mixotrophs to photoautotrophs.</title>
        <authorList>
            <person name="Ban H."/>
            <person name="Sato S."/>
            <person name="Yoshikawa S."/>
            <person name="Yamada K."/>
            <person name="Nakamura Y."/>
            <person name="Ichinomiya M."/>
            <person name="Sato N."/>
            <person name="Blanc-Mathieu R."/>
            <person name="Endo H."/>
            <person name="Kuwata A."/>
            <person name="Ogata H."/>
        </authorList>
    </citation>
    <scope>NUCLEOTIDE SEQUENCE [LARGE SCALE GENOMIC DNA]</scope>
    <source>
        <strain evidence="8">NIES 3700</strain>
    </source>
</reference>
<dbReference type="GO" id="GO:0022857">
    <property type="term" value="F:transmembrane transporter activity"/>
    <property type="evidence" value="ECO:0007669"/>
    <property type="project" value="UniProtKB-UniRule"/>
</dbReference>
<dbReference type="PANTHER" id="PTHR12385">
    <property type="entry name" value="CHOLINE TRANSPORTER-LIKE (SLC FAMILY 44)"/>
    <property type="match status" value="1"/>
</dbReference>
<feature type="transmembrane region" description="Helical" evidence="6">
    <location>
        <begin position="446"/>
        <end position="469"/>
    </location>
</feature>
<feature type="transmembrane region" description="Helical" evidence="6">
    <location>
        <begin position="111"/>
        <end position="130"/>
    </location>
</feature>
<keyword evidence="3 6" id="KW-0812">Transmembrane</keyword>
<feature type="transmembrane region" description="Helical" evidence="6">
    <location>
        <begin position="204"/>
        <end position="230"/>
    </location>
</feature>
<feature type="transmembrane region" description="Helical" evidence="6">
    <location>
        <begin position="57"/>
        <end position="75"/>
    </location>
</feature>
<evidence type="ECO:0000313" key="7">
    <source>
        <dbReference type="EMBL" id="GMI17608.1"/>
    </source>
</evidence>
<evidence type="ECO:0000256" key="1">
    <source>
        <dbReference type="ARBA" id="ARBA00004141"/>
    </source>
</evidence>
<comment type="function">
    <text evidence="6">Choline transporter.</text>
</comment>
<protein>
    <recommendedName>
        <fullName evidence="6">Choline transporter-like protein</fullName>
    </recommendedName>
</protein>
<comment type="subcellular location">
    <subcellularLocation>
        <location evidence="6">Cell membrane</location>
        <topology evidence="6">Multi-pass membrane protein</topology>
    </subcellularLocation>
    <subcellularLocation>
        <location evidence="1">Membrane</location>
        <topology evidence="1">Multi-pass membrane protein</topology>
    </subcellularLocation>
</comment>
<feature type="transmembrane region" description="Helical" evidence="6">
    <location>
        <begin position="312"/>
        <end position="336"/>
    </location>
</feature>
<dbReference type="EMBL" id="BRXW01000299">
    <property type="protein sequence ID" value="GMI17608.1"/>
    <property type="molecule type" value="Genomic_DNA"/>
</dbReference>
<sequence length="548" mass="59425">MQYGNSNVKMHGVPATKFAQAVPVQTNLLHAKQAHNMHAQGGPVQHQQAPERKFNDVGFAVLFWAHFALIVALGVTKGLPELNGTADTSSIADYKYVPPSDVEVSAPGTEIIGGIVICLLVGIALALGYVKLCLMWGESLIHTSTRCMIAIYFIFGVLFAMSGYMGGAILCLICGAITCCWYGCVQRHIPFAGQNLAVSCDAASQFPTLFMVAFGALLMNMVWNIVWFLALVGVIQPSKSAVVTIDSATYDYELCTSVAFGAGFGSEYVCADEQNDCCGCEDNEGGNEAFKDGACVSATMTQLTYFGMLVSFYWGSTVISNVMHCVTAGAVATWWFKTDLGSTPVFDSFYRAMTTSFGSICLGSLLVAILKATRQMLREARKNRNAQMFLCIIECCLSFIESLLEYFNRYAFCYVAIYGMDFKSAGKAVFDLFRSKGWTTIINDDLIDTALSFGCLGCGILTGFIGWSYSVGIGVSSDYQLVLFICGLIAGYAMSQVTLNVISSAVATVFVCFAENPAALQNTRPERFNQLNNAWRTYQGDNGYVGAF</sequence>
<accession>A0A9W7FSU0</accession>
<evidence type="ECO:0000256" key="3">
    <source>
        <dbReference type="ARBA" id="ARBA00022692"/>
    </source>
</evidence>
<dbReference type="OrthoDB" id="44736at2759"/>
<evidence type="ECO:0000256" key="5">
    <source>
        <dbReference type="ARBA" id="ARBA00023136"/>
    </source>
</evidence>
<keyword evidence="4 6" id="KW-1133">Transmembrane helix</keyword>
<dbReference type="InterPro" id="IPR007603">
    <property type="entry name" value="Choline_transptr-like"/>
</dbReference>